<dbReference type="EMBL" id="VZCW01000191">
    <property type="protein sequence ID" value="MQN12582.1"/>
    <property type="molecule type" value="Genomic_DNA"/>
</dbReference>
<dbReference type="PANTHER" id="PTHR34985:SF1">
    <property type="entry name" value="SLR0554 PROTEIN"/>
    <property type="match status" value="1"/>
</dbReference>
<sequence>MVIYMLTIDERAAYAHYAEHRPHIASFAATGNNVQFLSDPTGNRRWLPFEVESIQSPREHPFDYPHIYAQALHLLRSGFRYWFTQQEIIELNLHNHKFEAPRLERELVALYFAHPTEEQHGIFMTASRALQIIGAGISQKLSAVYVGRAFCELGFRKVRVNHCWGYLVIERDGDMIKAQQVHLAMEAEGDYSQQDTAPDLPF</sequence>
<dbReference type="Pfam" id="PF05272">
    <property type="entry name" value="VapE-like_dom"/>
    <property type="match status" value="1"/>
</dbReference>
<accession>A0AA90UF32</accession>
<evidence type="ECO:0000259" key="1">
    <source>
        <dbReference type="Pfam" id="PF05272"/>
    </source>
</evidence>
<reference evidence="3" key="1">
    <citation type="submission" date="2019-09" db="EMBL/GenBank/DDBJ databases">
        <title>Distinct polysaccharide growth profiles of human intestinal Prevotella copri isolates.</title>
        <authorList>
            <person name="Fehlner-Peach H."/>
            <person name="Magnabosco C."/>
            <person name="Raghavan V."/>
            <person name="Scher J.U."/>
            <person name="Tett A."/>
            <person name="Cox L.M."/>
            <person name="Gottsegen C."/>
            <person name="Watters A."/>
            <person name="Wiltshire- Gordon J.D."/>
            <person name="Segata N."/>
            <person name="Bonneau R."/>
            <person name="Littman D.R."/>
        </authorList>
    </citation>
    <scope>NUCLEOTIDE SEQUENCE [LARGE SCALE GENOMIC DNA]</scope>
    <source>
        <strain evidence="3">iAQ1179</strain>
    </source>
</reference>
<gene>
    <name evidence="2" type="ORF">F7D95_07050</name>
</gene>
<proteinExistence type="predicted"/>
<comment type="caution">
    <text evidence="2">The sequence shown here is derived from an EMBL/GenBank/DDBJ whole genome shotgun (WGS) entry which is preliminary data.</text>
</comment>
<dbReference type="InterPro" id="IPR007936">
    <property type="entry name" value="VapE-like_dom"/>
</dbReference>
<dbReference type="RefSeq" id="WP_153128418.1">
    <property type="nucleotide sequence ID" value="NZ_VZCW01000191.1"/>
</dbReference>
<dbReference type="PANTHER" id="PTHR34985">
    <property type="entry name" value="SLR0554 PROTEIN"/>
    <property type="match status" value="1"/>
</dbReference>
<name>A0AA90UF32_9BACT</name>
<dbReference type="AlphaFoldDB" id="A0AA90UF32"/>
<evidence type="ECO:0000313" key="3">
    <source>
        <dbReference type="Proteomes" id="UP000442105"/>
    </source>
</evidence>
<organism evidence="2 3">
    <name type="scientific">Segatella copri</name>
    <dbReference type="NCBI Taxonomy" id="165179"/>
    <lineage>
        <taxon>Bacteria</taxon>
        <taxon>Pseudomonadati</taxon>
        <taxon>Bacteroidota</taxon>
        <taxon>Bacteroidia</taxon>
        <taxon>Bacteroidales</taxon>
        <taxon>Prevotellaceae</taxon>
        <taxon>Segatella</taxon>
    </lineage>
</organism>
<dbReference type="Proteomes" id="UP000442105">
    <property type="component" value="Unassembled WGS sequence"/>
</dbReference>
<feature type="domain" description="Virulence-associated protein E-like" evidence="1">
    <location>
        <begin position="11"/>
        <end position="98"/>
    </location>
</feature>
<evidence type="ECO:0000313" key="2">
    <source>
        <dbReference type="EMBL" id="MQN12582.1"/>
    </source>
</evidence>
<protein>
    <recommendedName>
        <fullName evidence="1">Virulence-associated protein E-like domain-containing protein</fullName>
    </recommendedName>
</protein>